<dbReference type="Pfam" id="PF00291">
    <property type="entry name" value="PALP"/>
    <property type="match status" value="1"/>
</dbReference>
<keyword evidence="7" id="KW-0412">Isoleucine biosynthesis</keyword>
<dbReference type="RefSeq" id="WP_200279069.1">
    <property type="nucleotide sequence ID" value="NZ_JAENII010000007.1"/>
</dbReference>
<dbReference type="Gene3D" id="3.40.50.1100">
    <property type="match status" value="2"/>
</dbReference>
<dbReference type="Proteomes" id="UP000658278">
    <property type="component" value="Unassembled WGS sequence"/>
</dbReference>
<evidence type="ECO:0000256" key="4">
    <source>
        <dbReference type="ARBA" id="ARBA00010869"/>
    </source>
</evidence>
<evidence type="ECO:0000256" key="6">
    <source>
        <dbReference type="ARBA" id="ARBA00022605"/>
    </source>
</evidence>
<dbReference type="Gene3D" id="3.40.1020.10">
    <property type="entry name" value="Biosynthetic Threonine Deaminase, Domain 3"/>
    <property type="match status" value="1"/>
</dbReference>
<dbReference type="GO" id="GO:0004794">
    <property type="term" value="F:threonine deaminase activity"/>
    <property type="evidence" value="ECO:0007669"/>
    <property type="project" value="UniProtKB-EC"/>
</dbReference>
<evidence type="ECO:0000313" key="12">
    <source>
        <dbReference type="EMBL" id="MBK1827534.1"/>
    </source>
</evidence>
<gene>
    <name evidence="12" type="ORF">JIN81_10930</name>
</gene>
<dbReference type="SUPFAM" id="SSF53686">
    <property type="entry name" value="Tryptophan synthase beta subunit-like PLP-dependent enzymes"/>
    <property type="match status" value="1"/>
</dbReference>
<dbReference type="GO" id="GO:0009097">
    <property type="term" value="P:isoleucine biosynthetic process"/>
    <property type="evidence" value="ECO:0007669"/>
    <property type="project" value="UniProtKB-KW"/>
</dbReference>
<evidence type="ECO:0000256" key="3">
    <source>
        <dbReference type="ARBA" id="ARBA00004810"/>
    </source>
</evidence>
<dbReference type="InterPro" id="IPR001721">
    <property type="entry name" value="TD_ACT-like"/>
</dbReference>
<evidence type="ECO:0000256" key="9">
    <source>
        <dbReference type="ARBA" id="ARBA00023239"/>
    </source>
</evidence>
<dbReference type="SUPFAM" id="SSF55021">
    <property type="entry name" value="ACT-like"/>
    <property type="match status" value="2"/>
</dbReference>
<organism evidence="12 13">
    <name type="scientific">Haloferula rosea</name>
    <dbReference type="NCBI Taxonomy" id="490093"/>
    <lineage>
        <taxon>Bacteria</taxon>
        <taxon>Pseudomonadati</taxon>
        <taxon>Verrucomicrobiota</taxon>
        <taxon>Verrucomicrobiia</taxon>
        <taxon>Verrucomicrobiales</taxon>
        <taxon>Verrucomicrobiaceae</taxon>
        <taxon>Haloferula</taxon>
    </lineage>
</organism>
<keyword evidence="10" id="KW-0100">Branched-chain amino acid biosynthesis</keyword>
<dbReference type="InterPro" id="IPR001926">
    <property type="entry name" value="TrpB-like_PALP"/>
</dbReference>
<reference evidence="12" key="1">
    <citation type="submission" date="2021-01" db="EMBL/GenBank/DDBJ databases">
        <title>Modified the classification status of verrucomicrobia.</title>
        <authorList>
            <person name="Feng X."/>
        </authorList>
    </citation>
    <scope>NUCLEOTIDE SEQUENCE</scope>
    <source>
        <strain evidence="12">KCTC 22201</strain>
    </source>
</reference>
<evidence type="ECO:0000256" key="1">
    <source>
        <dbReference type="ARBA" id="ARBA00001274"/>
    </source>
</evidence>
<dbReference type="EMBL" id="JAENII010000007">
    <property type="protein sequence ID" value="MBK1827534.1"/>
    <property type="molecule type" value="Genomic_DNA"/>
</dbReference>
<dbReference type="InterPro" id="IPR036052">
    <property type="entry name" value="TrpB-like_PALP_sf"/>
</dbReference>
<keyword evidence="8" id="KW-0663">Pyridoxal phosphate</keyword>
<evidence type="ECO:0000256" key="5">
    <source>
        <dbReference type="ARBA" id="ARBA00012096"/>
    </source>
</evidence>
<dbReference type="InterPro" id="IPR038110">
    <property type="entry name" value="TD_ACT-like_sf"/>
</dbReference>
<dbReference type="InterPro" id="IPR045865">
    <property type="entry name" value="ACT-like_dom_sf"/>
</dbReference>
<name>A0A934R980_9BACT</name>
<keyword evidence="9" id="KW-0456">Lyase</keyword>
<comment type="cofactor">
    <cofactor evidence="2">
        <name>pyridoxal 5'-phosphate</name>
        <dbReference type="ChEBI" id="CHEBI:597326"/>
    </cofactor>
</comment>
<evidence type="ECO:0000313" key="13">
    <source>
        <dbReference type="Proteomes" id="UP000658278"/>
    </source>
</evidence>
<dbReference type="AlphaFoldDB" id="A0A934R980"/>
<dbReference type="FunFam" id="3.40.50.1100:FF:000005">
    <property type="entry name" value="Threonine dehydratase catabolic"/>
    <property type="match status" value="1"/>
</dbReference>
<evidence type="ECO:0000256" key="2">
    <source>
        <dbReference type="ARBA" id="ARBA00001933"/>
    </source>
</evidence>
<dbReference type="EC" id="4.3.1.19" evidence="5"/>
<comment type="pathway">
    <text evidence="3">Amino-acid biosynthesis; L-isoleucine biosynthesis; 2-oxobutanoate from L-threonine: step 1/1.</text>
</comment>
<evidence type="ECO:0000259" key="11">
    <source>
        <dbReference type="PROSITE" id="PS51672"/>
    </source>
</evidence>
<evidence type="ECO:0000256" key="7">
    <source>
        <dbReference type="ARBA" id="ARBA00022624"/>
    </source>
</evidence>
<dbReference type="Pfam" id="PF00585">
    <property type="entry name" value="Thr_dehydrat_C"/>
    <property type="match status" value="1"/>
</dbReference>
<protein>
    <recommendedName>
        <fullName evidence="5">threonine ammonia-lyase</fullName>
        <ecNumber evidence="5">4.3.1.19</ecNumber>
    </recommendedName>
</protein>
<sequence length="517" mass="56958">MERHHDLPLDRRLRQETLLARERVYHFADPTPLEPLEWEGLDLWVKREDRSPIKAYKWRGACNRMSLLSDEEKERGVVTASAGNHAQGVALAACKLGVKARIHMPRSTPRVKQDAVAKLGGDLVRIILSGDSYDEAVASARDDEARSGAVYIHAYDDLHVMAGQATLADEVVLSGKGPFDVAYLQIGGGGMAAGVAEWLRTYWPDIELVGVEAEGQASMKAAIEAGTPVTLQELDIFCDGTAVRKAGELPFEILRNQLSRVETVTNNEVSAAIKTLWEGLRCISEPAGALGLAAALKNRDQLQGKRVLLVLCGANIDFLQLGHIAASQGAAARHQRTISVAIPETPGTMRQLLDRAFAGLNIADFQYGKVDGTDARPVFTLTSDHPEDLEALPQRLSEDGFAWQSLDGAIDVQFRAIPLRSDLLLHPLFLRLEFYERPGALHDFLHQQLPDDTNLCYFNYRQSGERIGRALIGLDFTTQAKLDHFLTELQPQGDGYRLCQPLDAEAADRLIATRTET</sequence>
<dbReference type="CDD" id="cd01562">
    <property type="entry name" value="Thr-dehyd"/>
    <property type="match status" value="1"/>
</dbReference>
<accession>A0A934R980</accession>
<keyword evidence="6" id="KW-0028">Amino-acid biosynthesis</keyword>
<dbReference type="GO" id="GO:0006565">
    <property type="term" value="P:L-serine catabolic process"/>
    <property type="evidence" value="ECO:0007669"/>
    <property type="project" value="TreeGrafter"/>
</dbReference>
<dbReference type="PANTHER" id="PTHR48078">
    <property type="entry name" value="THREONINE DEHYDRATASE, MITOCHONDRIAL-RELATED"/>
    <property type="match status" value="1"/>
</dbReference>
<comment type="catalytic activity">
    <reaction evidence="1">
        <text>L-threonine = 2-oxobutanoate + NH4(+)</text>
        <dbReference type="Rhea" id="RHEA:22108"/>
        <dbReference type="ChEBI" id="CHEBI:16763"/>
        <dbReference type="ChEBI" id="CHEBI:28938"/>
        <dbReference type="ChEBI" id="CHEBI:57926"/>
        <dbReference type="EC" id="4.3.1.19"/>
    </reaction>
</comment>
<dbReference type="InterPro" id="IPR050147">
    <property type="entry name" value="Ser/Thr_Dehydratase"/>
</dbReference>
<proteinExistence type="inferred from homology"/>
<evidence type="ECO:0000256" key="8">
    <source>
        <dbReference type="ARBA" id="ARBA00022898"/>
    </source>
</evidence>
<evidence type="ECO:0000256" key="10">
    <source>
        <dbReference type="ARBA" id="ARBA00023304"/>
    </source>
</evidence>
<keyword evidence="13" id="KW-1185">Reference proteome</keyword>
<feature type="domain" description="ACT-like" evidence="11">
    <location>
        <begin position="336"/>
        <end position="408"/>
    </location>
</feature>
<dbReference type="GO" id="GO:0003941">
    <property type="term" value="F:L-serine ammonia-lyase activity"/>
    <property type="evidence" value="ECO:0007669"/>
    <property type="project" value="TreeGrafter"/>
</dbReference>
<dbReference type="PROSITE" id="PS51672">
    <property type="entry name" value="ACT_LIKE"/>
    <property type="match status" value="2"/>
</dbReference>
<feature type="domain" description="ACT-like" evidence="11">
    <location>
        <begin position="428"/>
        <end position="503"/>
    </location>
</feature>
<comment type="similarity">
    <text evidence="4">Belongs to the serine/threonine dehydratase family.</text>
</comment>
<comment type="caution">
    <text evidence="12">The sequence shown here is derived from an EMBL/GenBank/DDBJ whole genome shotgun (WGS) entry which is preliminary data.</text>
</comment>